<sequence length="236" mass="27749">MDKTIIVNMRFNTFMSTHPEVPRLSKEWIDYRLDIFMRFTCKSLLNQSNQNFIGIVHYDELSHDLIQEGLSNHPKLPDNVIFTTNPNKVINKIARTCDYLYIARIDCDDIYHPTFIQQLIDFPFYEGLQCIINQEGYIYDYVNDKLGVWYHFSPPFYTLIYKSEDYLAKKFYKLSQGHKAVINLNHAIINKRNFVVTAHANNTSTAFDKSHTKEVITDKSIKSSILKEFNIVDKNK</sequence>
<dbReference type="SUPFAM" id="SSF53448">
    <property type="entry name" value="Nucleotide-diphospho-sugar transferases"/>
    <property type="match status" value="1"/>
</dbReference>
<organism evidence="2 3">
    <name type="scientific">Romboutsia lituseburensis DSM 797</name>
    <dbReference type="NCBI Taxonomy" id="1121325"/>
    <lineage>
        <taxon>Bacteria</taxon>
        <taxon>Bacillati</taxon>
        <taxon>Bacillota</taxon>
        <taxon>Clostridia</taxon>
        <taxon>Peptostreptococcales</taxon>
        <taxon>Peptostreptococcaceae</taxon>
        <taxon>Romboutsia</taxon>
    </lineage>
</organism>
<reference evidence="2 3" key="1">
    <citation type="submission" date="2016-10" db="EMBL/GenBank/DDBJ databases">
        <authorList>
            <person name="de Groot N.N."/>
        </authorList>
    </citation>
    <scope>NUCLEOTIDE SEQUENCE [LARGE SCALE GENOMIC DNA]</scope>
    <source>
        <strain evidence="2 3">DSM 797</strain>
    </source>
</reference>
<keyword evidence="3" id="KW-1185">Reference proteome</keyword>
<gene>
    <name evidence="2" type="ORF">SAMN04515677_10287</name>
</gene>
<evidence type="ECO:0000313" key="3">
    <source>
        <dbReference type="Proteomes" id="UP000199068"/>
    </source>
</evidence>
<name>A0A1G9KCQ8_9FIRM</name>
<protein>
    <recommendedName>
        <fullName evidence="1">Glycosyltransferase 2-like domain-containing protein</fullName>
    </recommendedName>
</protein>
<evidence type="ECO:0000259" key="1">
    <source>
        <dbReference type="Pfam" id="PF00535"/>
    </source>
</evidence>
<dbReference type="RefSeq" id="WP_092723007.1">
    <property type="nucleotide sequence ID" value="NZ_FNGW01000002.1"/>
</dbReference>
<accession>A0A1G9KCQ8</accession>
<dbReference type="InterPro" id="IPR001173">
    <property type="entry name" value="Glyco_trans_2-like"/>
</dbReference>
<dbReference type="CDD" id="cd00761">
    <property type="entry name" value="Glyco_tranf_GTA_type"/>
    <property type="match status" value="1"/>
</dbReference>
<feature type="domain" description="Glycosyltransferase 2-like" evidence="1">
    <location>
        <begin position="39"/>
        <end position="122"/>
    </location>
</feature>
<dbReference type="InterPro" id="IPR029044">
    <property type="entry name" value="Nucleotide-diphossugar_trans"/>
</dbReference>
<dbReference type="Gene3D" id="3.90.550.10">
    <property type="entry name" value="Spore Coat Polysaccharide Biosynthesis Protein SpsA, Chain A"/>
    <property type="match status" value="1"/>
</dbReference>
<dbReference type="Pfam" id="PF00535">
    <property type="entry name" value="Glycos_transf_2"/>
    <property type="match status" value="1"/>
</dbReference>
<dbReference type="Proteomes" id="UP000199068">
    <property type="component" value="Unassembled WGS sequence"/>
</dbReference>
<proteinExistence type="predicted"/>
<evidence type="ECO:0000313" key="2">
    <source>
        <dbReference type="EMBL" id="SDL47224.1"/>
    </source>
</evidence>
<dbReference type="EMBL" id="FNGW01000002">
    <property type="protein sequence ID" value="SDL47224.1"/>
    <property type="molecule type" value="Genomic_DNA"/>
</dbReference>
<dbReference type="AlphaFoldDB" id="A0A1G9KCQ8"/>